<keyword evidence="4" id="KW-0325">Glycoprotein</keyword>
<proteinExistence type="inferred from homology"/>
<dbReference type="Gene3D" id="1.50.10.10">
    <property type="match status" value="1"/>
</dbReference>
<keyword evidence="6" id="KW-0106">Calcium</keyword>
<name>A0A8H7UKJ1_MORIS</name>
<keyword evidence="7" id="KW-0378">Hydrolase</keyword>
<reference evidence="9" key="1">
    <citation type="submission" date="2020-12" db="EMBL/GenBank/DDBJ databases">
        <title>Metabolic potential, ecology and presence of endohyphal bacteria is reflected in genomic diversity of Mucoromycotina.</title>
        <authorList>
            <person name="Muszewska A."/>
            <person name="Okrasinska A."/>
            <person name="Steczkiewicz K."/>
            <person name="Drgas O."/>
            <person name="Orlowska M."/>
            <person name="Perlinska-Lenart U."/>
            <person name="Aleksandrzak-Piekarczyk T."/>
            <person name="Szatraj K."/>
            <person name="Zielenkiewicz U."/>
            <person name="Pilsyk S."/>
            <person name="Malc E."/>
            <person name="Mieczkowski P."/>
            <person name="Kruszewska J.S."/>
            <person name="Biernat P."/>
            <person name="Pawlowska J."/>
        </authorList>
    </citation>
    <scope>NUCLEOTIDE SEQUENCE</scope>
    <source>
        <strain evidence="9">WA0000067209</strain>
    </source>
</reference>
<gene>
    <name evidence="9" type="ORF">INT43_007186</name>
</gene>
<sequence>MQRRRTGRSNAITAMFIGFLMSVHVIGTTAFMTEHRRLELKEQTKLNPFNCSGRGSDKRDPTNININDVLGDYGVTLIDTLDTLAIMGEQKEFENAINLVVHNVSFDQNSRVQVFETNIRTLGGLLSAHILASDSRFGYKVKGYNGELLESAVDLAKRLIPAFQISRTGIPYPRVNLRYGVSKAETLETCTAGAGSLLLEFGILSRLTGDPFYETVAKNSLKALWERKSEIGLFGNTINLQTGQWLYTGSSVGAGVDSIFEYMFKAYVLFGDDDYSDMFEEAYSAVMHYVVDSSGYLYRNVDMKTAQIMSYWIDSLSAFWPGLQVLYGDLEMAIKSHLTFYNVWKKYQGLPERYNYALDDVEIGFYPLRPEFAESTYFLYRATKDPFYLDVGQMILDDINERARLPCGFATISDVRTGDLQDRMESFVLSETFKYLYLLFDTEHPLNTLDNNFVFTTGEFIYM</sequence>
<dbReference type="InterPro" id="IPR044674">
    <property type="entry name" value="EDEM1/2/3"/>
</dbReference>
<dbReference type="GO" id="GO:0036503">
    <property type="term" value="P:ERAD pathway"/>
    <property type="evidence" value="ECO:0007669"/>
    <property type="project" value="UniProtKB-ARBA"/>
</dbReference>
<dbReference type="AlphaFoldDB" id="A0A8H7UKJ1"/>
<evidence type="ECO:0000256" key="4">
    <source>
        <dbReference type="ARBA" id="ARBA00023180"/>
    </source>
</evidence>
<dbReference type="PANTHER" id="PTHR45679:SF5">
    <property type="entry name" value="ER DEGRADATION-ENHANCING ALPHA-MANNOSIDASE-LIKE PROTEIN 1"/>
    <property type="match status" value="1"/>
</dbReference>
<evidence type="ECO:0000256" key="3">
    <source>
        <dbReference type="ARBA" id="ARBA00022824"/>
    </source>
</evidence>
<dbReference type="GO" id="GO:1904380">
    <property type="term" value="P:endoplasmic reticulum mannose trimming"/>
    <property type="evidence" value="ECO:0007669"/>
    <property type="project" value="InterPro"/>
</dbReference>
<feature type="active site" description="Proton donor" evidence="5">
    <location>
        <position position="116"/>
    </location>
</feature>
<keyword evidence="10" id="KW-1185">Reference proteome</keyword>
<keyword evidence="7" id="KW-0326">Glycosidase</keyword>
<protein>
    <recommendedName>
        <fullName evidence="7">alpha-1,2-Mannosidase</fullName>
        <ecNumber evidence="7">3.2.1.-</ecNumber>
    </recommendedName>
</protein>
<dbReference type="GO" id="GO:0016020">
    <property type="term" value="C:membrane"/>
    <property type="evidence" value="ECO:0007669"/>
    <property type="project" value="InterPro"/>
</dbReference>
<dbReference type="PRINTS" id="PR00747">
    <property type="entry name" value="GLYHDRLASE47"/>
</dbReference>
<dbReference type="GO" id="GO:0044322">
    <property type="term" value="C:endoplasmic reticulum quality control compartment"/>
    <property type="evidence" value="ECO:0007669"/>
    <property type="project" value="GOC"/>
</dbReference>
<feature type="active site" description="Proton donor" evidence="5">
    <location>
        <position position="352"/>
    </location>
</feature>
<organism evidence="9 10">
    <name type="scientific">Mortierella isabellina</name>
    <name type="common">Filamentous fungus</name>
    <name type="synonym">Umbelopsis isabellina</name>
    <dbReference type="NCBI Taxonomy" id="91625"/>
    <lineage>
        <taxon>Eukaryota</taxon>
        <taxon>Fungi</taxon>
        <taxon>Fungi incertae sedis</taxon>
        <taxon>Mucoromycota</taxon>
        <taxon>Mucoromycotina</taxon>
        <taxon>Umbelopsidomycetes</taxon>
        <taxon>Umbelopsidales</taxon>
        <taxon>Umbelopsidaceae</taxon>
        <taxon>Umbelopsis</taxon>
    </lineage>
</organism>
<dbReference type="GO" id="GO:0005509">
    <property type="term" value="F:calcium ion binding"/>
    <property type="evidence" value="ECO:0007669"/>
    <property type="project" value="InterPro"/>
</dbReference>
<evidence type="ECO:0000313" key="10">
    <source>
        <dbReference type="Proteomes" id="UP000654370"/>
    </source>
</evidence>
<feature type="active site" evidence="5">
    <location>
        <position position="371"/>
    </location>
</feature>
<dbReference type="OrthoDB" id="8118055at2759"/>
<dbReference type="Proteomes" id="UP000654370">
    <property type="component" value="Unassembled WGS sequence"/>
</dbReference>
<comment type="similarity">
    <text evidence="2 7">Belongs to the glycosyl hydrolase 47 family.</text>
</comment>
<evidence type="ECO:0000256" key="5">
    <source>
        <dbReference type="PIRSR" id="PIRSR601382-1"/>
    </source>
</evidence>
<feature type="transmembrane region" description="Helical" evidence="8">
    <location>
        <begin position="12"/>
        <end position="32"/>
    </location>
</feature>
<dbReference type="PANTHER" id="PTHR45679">
    <property type="entry name" value="ER DEGRADATION-ENHANCING ALPHA-MANNOSIDASE-LIKE PROTEIN 2"/>
    <property type="match status" value="1"/>
</dbReference>
<keyword evidence="8" id="KW-1133">Transmembrane helix</keyword>
<evidence type="ECO:0000256" key="1">
    <source>
        <dbReference type="ARBA" id="ARBA00004240"/>
    </source>
</evidence>
<feature type="binding site" evidence="6">
    <location>
        <position position="457"/>
    </location>
    <ligand>
        <name>Ca(2+)</name>
        <dbReference type="ChEBI" id="CHEBI:29108"/>
    </ligand>
</feature>
<feature type="active site" evidence="5">
    <location>
        <position position="257"/>
    </location>
</feature>
<evidence type="ECO:0000256" key="8">
    <source>
        <dbReference type="SAM" id="Phobius"/>
    </source>
</evidence>
<dbReference type="InterPro" id="IPR001382">
    <property type="entry name" value="Glyco_hydro_47"/>
</dbReference>
<keyword evidence="8" id="KW-0812">Transmembrane</keyword>
<dbReference type="InterPro" id="IPR036026">
    <property type="entry name" value="Seven-hairpin_glycosidases"/>
</dbReference>
<dbReference type="InterPro" id="IPR012341">
    <property type="entry name" value="6hp_glycosidase-like_sf"/>
</dbReference>
<comment type="cofactor">
    <cofactor evidence="6">
        <name>Ca(2+)</name>
        <dbReference type="ChEBI" id="CHEBI:29108"/>
    </cofactor>
</comment>
<dbReference type="SUPFAM" id="SSF48225">
    <property type="entry name" value="Seven-hairpin glycosidases"/>
    <property type="match status" value="1"/>
</dbReference>
<evidence type="ECO:0000256" key="7">
    <source>
        <dbReference type="RuleBase" id="RU361193"/>
    </source>
</evidence>
<evidence type="ECO:0000256" key="6">
    <source>
        <dbReference type="PIRSR" id="PIRSR601382-2"/>
    </source>
</evidence>
<dbReference type="Pfam" id="PF01532">
    <property type="entry name" value="Glyco_hydro_47"/>
    <property type="match status" value="1"/>
</dbReference>
<dbReference type="GO" id="GO:0005975">
    <property type="term" value="P:carbohydrate metabolic process"/>
    <property type="evidence" value="ECO:0007669"/>
    <property type="project" value="InterPro"/>
</dbReference>
<accession>A0A8H7UKJ1</accession>
<dbReference type="EC" id="3.2.1.-" evidence="7"/>
<keyword evidence="3" id="KW-0256">Endoplasmic reticulum</keyword>
<keyword evidence="6" id="KW-0479">Metal-binding</keyword>
<dbReference type="EMBL" id="JAEPQZ010000004">
    <property type="protein sequence ID" value="KAG2182259.1"/>
    <property type="molecule type" value="Genomic_DNA"/>
</dbReference>
<comment type="caution">
    <text evidence="9">The sequence shown here is derived from an EMBL/GenBank/DDBJ whole genome shotgun (WGS) entry which is preliminary data.</text>
</comment>
<evidence type="ECO:0000313" key="9">
    <source>
        <dbReference type="EMBL" id="KAG2182259.1"/>
    </source>
</evidence>
<comment type="subcellular location">
    <subcellularLocation>
        <location evidence="1">Endoplasmic reticulum</location>
    </subcellularLocation>
</comment>
<evidence type="ECO:0000256" key="2">
    <source>
        <dbReference type="ARBA" id="ARBA00007658"/>
    </source>
</evidence>
<keyword evidence="8" id="KW-0472">Membrane</keyword>
<dbReference type="GO" id="GO:0004571">
    <property type="term" value="F:mannosyl-oligosaccharide 1,2-alpha-mannosidase activity"/>
    <property type="evidence" value="ECO:0007669"/>
    <property type="project" value="InterPro"/>
</dbReference>